<reference evidence="1" key="1">
    <citation type="submission" date="2020-05" db="EMBL/GenBank/DDBJ databases">
        <authorList>
            <person name="Chiriac C."/>
            <person name="Salcher M."/>
            <person name="Ghai R."/>
            <person name="Kavagutti S V."/>
        </authorList>
    </citation>
    <scope>NUCLEOTIDE SEQUENCE</scope>
</reference>
<protein>
    <submittedName>
        <fullName evidence="1">Uncharacterized protein</fullName>
    </submittedName>
</protein>
<sequence>MFATGQKVRGVVCGSFVVVKSKRSDITGSVIVTVREIGPCGEVSRNKMNFISDVLVSAE</sequence>
<dbReference type="EMBL" id="LR796964">
    <property type="protein sequence ID" value="CAB4177841.1"/>
    <property type="molecule type" value="Genomic_DNA"/>
</dbReference>
<gene>
    <name evidence="1" type="ORF">UFOVP1004_27</name>
</gene>
<organism evidence="1">
    <name type="scientific">uncultured Caudovirales phage</name>
    <dbReference type="NCBI Taxonomy" id="2100421"/>
    <lineage>
        <taxon>Viruses</taxon>
        <taxon>Duplodnaviria</taxon>
        <taxon>Heunggongvirae</taxon>
        <taxon>Uroviricota</taxon>
        <taxon>Caudoviricetes</taxon>
        <taxon>Peduoviridae</taxon>
        <taxon>Maltschvirus</taxon>
        <taxon>Maltschvirus maltsch</taxon>
    </lineage>
</organism>
<name>A0A6J5Q8I0_9CAUD</name>
<proteinExistence type="predicted"/>
<evidence type="ECO:0000313" key="1">
    <source>
        <dbReference type="EMBL" id="CAB4177841.1"/>
    </source>
</evidence>
<accession>A0A6J5Q8I0</accession>